<dbReference type="AlphaFoldDB" id="D7G826"/>
<gene>
    <name evidence="11" type="ORF">Esi_0861_0001</name>
</gene>
<dbReference type="Gene3D" id="3.20.20.140">
    <property type="entry name" value="Metal-dependent hydrolases"/>
    <property type="match status" value="1"/>
</dbReference>
<name>D7G826_ECTSI</name>
<reference evidence="11 12" key="1">
    <citation type="journal article" date="2010" name="Nature">
        <title>The Ectocarpus genome and the independent evolution of multicellularity in brown algae.</title>
        <authorList>
            <person name="Cock J.M."/>
            <person name="Sterck L."/>
            <person name="Rouze P."/>
            <person name="Scornet D."/>
            <person name="Allen A.E."/>
            <person name="Amoutzias G."/>
            <person name="Anthouard V."/>
            <person name="Artiguenave F."/>
            <person name="Aury J.M."/>
            <person name="Badger J.H."/>
            <person name="Beszteri B."/>
            <person name="Billiau K."/>
            <person name="Bonnet E."/>
            <person name="Bothwell J.H."/>
            <person name="Bowler C."/>
            <person name="Boyen C."/>
            <person name="Brownlee C."/>
            <person name="Carrano C.J."/>
            <person name="Charrier B."/>
            <person name="Cho G.Y."/>
            <person name="Coelho S.M."/>
            <person name="Collen J."/>
            <person name="Corre E."/>
            <person name="Da Silva C."/>
            <person name="Delage L."/>
            <person name="Delaroque N."/>
            <person name="Dittami S.M."/>
            <person name="Doulbeau S."/>
            <person name="Elias M."/>
            <person name="Farnham G."/>
            <person name="Gachon C.M."/>
            <person name="Gschloessl B."/>
            <person name="Heesch S."/>
            <person name="Jabbari K."/>
            <person name="Jubin C."/>
            <person name="Kawai H."/>
            <person name="Kimura K."/>
            <person name="Kloareg B."/>
            <person name="Kupper F.C."/>
            <person name="Lang D."/>
            <person name="Le Bail A."/>
            <person name="Leblanc C."/>
            <person name="Lerouge P."/>
            <person name="Lohr M."/>
            <person name="Lopez P.J."/>
            <person name="Martens C."/>
            <person name="Maumus F."/>
            <person name="Michel G."/>
            <person name="Miranda-Saavedra D."/>
            <person name="Morales J."/>
            <person name="Moreau H."/>
            <person name="Motomura T."/>
            <person name="Nagasato C."/>
            <person name="Napoli C.A."/>
            <person name="Nelson D.R."/>
            <person name="Nyvall-Collen P."/>
            <person name="Peters A.F."/>
            <person name="Pommier C."/>
            <person name="Potin P."/>
            <person name="Poulain J."/>
            <person name="Quesneville H."/>
            <person name="Read B."/>
            <person name="Rensing S.A."/>
            <person name="Ritter A."/>
            <person name="Rousvoal S."/>
            <person name="Samanta M."/>
            <person name="Samson G."/>
            <person name="Schroeder D.C."/>
            <person name="Segurens B."/>
            <person name="Strittmatter M."/>
            <person name="Tonon T."/>
            <person name="Tregear J.W."/>
            <person name="Valentin K."/>
            <person name="von Dassow P."/>
            <person name="Yamagishi T."/>
            <person name="Van de Peer Y."/>
            <person name="Wincker P."/>
        </authorList>
    </citation>
    <scope>NUCLEOTIDE SEQUENCE [LARGE SCALE GENOMIC DNA]</scope>
    <source>
        <strain evidence="12">Ec32 / CCAP1310/4</strain>
    </source>
</reference>
<dbReference type="OrthoDB" id="272271at2759"/>
<dbReference type="GO" id="GO:0006166">
    <property type="term" value="P:purine ribonucleoside salvage"/>
    <property type="evidence" value="ECO:0007669"/>
    <property type="project" value="UniProtKB-KW"/>
</dbReference>
<evidence type="ECO:0000256" key="8">
    <source>
        <dbReference type="ARBA" id="ARBA00023080"/>
    </source>
</evidence>
<dbReference type="GO" id="GO:0004000">
    <property type="term" value="F:adenosine deaminase activity"/>
    <property type="evidence" value="ECO:0007669"/>
    <property type="project" value="TreeGrafter"/>
</dbReference>
<dbReference type="InterPro" id="IPR001365">
    <property type="entry name" value="A_deaminase_dom"/>
</dbReference>
<dbReference type="UniPathway" id="UPA00606"/>
<feature type="domain" description="Adenosine deaminase" evidence="10">
    <location>
        <begin position="27"/>
        <end position="365"/>
    </location>
</feature>
<comment type="similarity">
    <text evidence="3">Belongs to the metallo-dependent hydrolases superfamily. Adenosine and AMP deaminases family.</text>
</comment>
<dbReference type="EMBL" id="FN649760">
    <property type="protein sequence ID" value="CBJ34009.1"/>
    <property type="molecule type" value="Genomic_DNA"/>
</dbReference>
<accession>D7G826</accession>
<keyword evidence="8" id="KW-0546">Nucleotide metabolism</keyword>
<evidence type="ECO:0000256" key="2">
    <source>
        <dbReference type="ARBA" id="ARBA00005058"/>
    </source>
</evidence>
<dbReference type="eggNOG" id="KOG1097">
    <property type="taxonomic scope" value="Eukaryota"/>
</dbReference>
<evidence type="ECO:0000256" key="4">
    <source>
        <dbReference type="ARBA" id="ARBA00022723"/>
    </source>
</evidence>
<dbReference type="InterPro" id="IPR006330">
    <property type="entry name" value="Ado/ade_deaminase"/>
</dbReference>
<dbReference type="PANTHER" id="PTHR11409:SF42">
    <property type="entry name" value="ADENOSINE DEAMINASE-LIKE PROTEIN"/>
    <property type="match status" value="1"/>
</dbReference>
<keyword evidence="4" id="KW-0479">Metal-binding</keyword>
<dbReference type="PANTHER" id="PTHR11409">
    <property type="entry name" value="ADENOSINE DEAMINASE"/>
    <property type="match status" value="1"/>
</dbReference>
<comment type="catalytic activity">
    <reaction evidence="9">
        <text>N(6)-methyl-AMP + H2O + H(+) = IMP + methylamine</text>
        <dbReference type="Rhea" id="RHEA:16001"/>
        <dbReference type="ChEBI" id="CHEBI:15377"/>
        <dbReference type="ChEBI" id="CHEBI:15378"/>
        <dbReference type="ChEBI" id="CHEBI:58053"/>
        <dbReference type="ChEBI" id="CHEBI:59338"/>
        <dbReference type="ChEBI" id="CHEBI:144842"/>
    </reaction>
    <physiologicalReaction direction="left-to-right" evidence="9">
        <dbReference type="Rhea" id="RHEA:16002"/>
    </physiologicalReaction>
</comment>
<dbReference type="GO" id="GO:0006154">
    <property type="term" value="P:adenosine catabolic process"/>
    <property type="evidence" value="ECO:0007669"/>
    <property type="project" value="TreeGrafter"/>
</dbReference>
<protein>
    <recommendedName>
        <fullName evidence="10">Adenosine deaminase domain-containing protein</fullName>
    </recommendedName>
</protein>
<evidence type="ECO:0000259" key="10">
    <source>
        <dbReference type="Pfam" id="PF00962"/>
    </source>
</evidence>
<evidence type="ECO:0000256" key="3">
    <source>
        <dbReference type="ARBA" id="ARBA00006676"/>
    </source>
</evidence>
<dbReference type="InterPro" id="IPR032466">
    <property type="entry name" value="Metal_Hydrolase"/>
</dbReference>
<comment type="cofactor">
    <cofactor evidence="1">
        <name>Zn(2+)</name>
        <dbReference type="ChEBI" id="CHEBI:29105"/>
    </cofactor>
</comment>
<sequence>MSNSAGMDLQRVPLPKPSLLEFARRIPKVELHAHLHGCIRPATVRDLASARGIILSPEQQRVLAPGGERSLSDCFKIFDTIHTVVSDLPAVRRITLEALQDMQRDNVRYAELRTTPRPLADGTSRRDYIENVLQVFQEFEASQATKAIPSLLGNTGRIPESGNLTDESLVAGTLTPRLLLSVDRTKSVEEAMEVAKLAVELRGEEEWRPYVLGMDFSGNPTKGSFKEFRLAFESARSNGLKVTVHCGEVPNDTDFLEVIAFRPERLGHAVVLGEEVRQMLLSLVPRIPIEVCPTSNLLTLALSHHGEHPTVQGWIEAGYPFGVNTDDSGVFDTDLATEFAHLATSNDLDEEGIACLACRAVQDIFDDGLRPSLAESFRRECDVLLASSSSFGEDVQKVQ</sequence>
<evidence type="ECO:0000256" key="9">
    <source>
        <dbReference type="ARBA" id="ARBA00048787"/>
    </source>
</evidence>
<evidence type="ECO:0000256" key="1">
    <source>
        <dbReference type="ARBA" id="ARBA00001947"/>
    </source>
</evidence>
<dbReference type="GO" id="GO:0046103">
    <property type="term" value="P:inosine biosynthetic process"/>
    <property type="evidence" value="ECO:0007669"/>
    <property type="project" value="TreeGrafter"/>
</dbReference>
<dbReference type="STRING" id="2880.D7G826"/>
<proteinExistence type="inferred from homology"/>
<comment type="pathway">
    <text evidence="2">Purine metabolism; purine nucleoside salvage.</text>
</comment>
<dbReference type="GO" id="GO:0009117">
    <property type="term" value="P:nucleotide metabolic process"/>
    <property type="evidence" value="ECO:0007669"/>
    <property type="project" value="UniProtKB-KW"/>
</dbReference>
<keyword evidence="7" id="KW-0862">Zinc</keyword>
<dbReference type="SUPFAM" id="SSF51556">
    <property type="entry name" value="Metallo-dependent hydrolases"/>
    <property type="match status" value="1"/>
</dbReference>
<keyword evidence="12" id="KW-1185">Reference proteome</keyword>
<dbReference type="FunCoup" id="D7G826">
    <property type="interactions" value="33"/>
</dbReference>
<dbReference type="Proteomes" id="UP000002630">
    <property type="component" value="Unassembled WGS sequence"/>
</dbReference>
<evidence type="ECO:0000256" key="6">
    <source>
        <dbReference type="ARBA" id="ARBA00022801"/>
    </source>
</evidence>
<organism evidence="11 12">
    <name type="scientific">Ectocarpus siliculosus</name>
    <name type="common">Brown alga</name>
    <name type="synonym">Conferva siliculosa</name>
    <dbReference type="NCBI Taxonomy" id="2880"/>
    <lineage>
        <taxon>Eukaryota</taxon>
        <taxon>Sar</taxon>
        <taxon>Stramenopiles</taxon>
        <taxon>Ochrophyta</taxon>
        <taxon>PX clade</taxon>
        <taxon>Phaeophyceae</taxon>
        <taxon>Ectocarpales</taxon>
        <taxon>Ectocarpaceae</taxon>
        <taxon>Ectocarpus</taxon>
    </lineage>
</organism>
<dbReference type="InParanoid" id="D7G826"/>
<evidence type="ECO:0000313" key="12">
    <source>
        <dbReference type="Proteomes" id="UP000002630"/>
    </source>
</evidence>
<dbReference type="Pfam" id="PF00962">
    <property type="entry name" value="A_deaminase"/>
    <property type="match status" value="1"/>
</dbReference>
<keyword evidence="6" id="KW-0378">Hydrolase</keyword>
<evidence type="ECO:0000313" key="11">
    <source>
        <dbReference type="EMBL" id="CBJ34009.1"/>
    </source>
</evidence>
<keyword evidence="5" id="KW-0660">Purine salvage</keyword>
<evidence type="ECO:0000256" key="5">
    <source>
        <dbReference type="ARBA" id="ARBA00022726"/>
    </source>
</evidence>
<evidence type="ECO:0000256" key="7">
    <source>
        <dbReference type="ARBA" id="ARBA00022833"/>
    </source>
</evidence>
<dbReference type="GO" id="GO:0046872">
    <property type="term" value="F:metal ion binding"/>
    <property type="evidence" value="ECO:0007669"/>
    <property type="project" value="UniProtKB-KW"/>
</dbReference>